<dbReference type="InterPro" id="IPR013825">
    <property type="entry name" value="Topo_IA_cen_sub2"/>
</dbReference>
<feature type="domain" description="Toprim" evidence="11">
    <location>
        <begin position="2"/>
        <end position="135"/>
    </location>
</feature>
<dbReference type="GO" id="GO:0003917">
    <property type="term" value="F:DNA topoisomerase type I (single strand cut, ATP-independent) activity"/>
    <property type="evidence" value="ECO:0007669"/>
    <property type="project" value="UniProtKB-EC"/>
</dbReference>
<comment type="similarity">
    <text evidence="2">Belongs to the type IA topoisomerase family.</text>
</comment>
<dbReference type="AlphaFoldDB" id="C8VXL1"/>
<dbReference type="Pfam" id="PF01751">
    <property type="entry name" value="Toprim"/>
    <property type="match status" value="1"/>
</dbReference>
<dbReference type="RefSeq" id="WP_015757378.1">
    <property type="nucleotide sequence ID" value="NC_013216.1"/>
</dbReference>
<dbReference type="CDD" id="cd00186">
    <property type="entry name" value="TOP1Ac"/>
    <property type="match status" value="1"/>
</dbReference>
<keyword evidence="6 13" id="KW-0413">Isomerase</keyword>
<dbReference type="GO" id="GO:0043597">
    <property type="term" value="C:cytoplasmic replication fork"/>
    <property type="evidence" value="ECO:0007669"/>
    <property type="project" value="TreeGrafter"/>
</dbReference>
<feature type="domain" description="Topo IA-type catalytic" evidence="12">
    <location>
        <begin position="152"/>
        <end position="644"/>
    </location>
</feature>
<evidence type="ECO:0000256" key="7">
    <source>
        <dbReference type="ARBA" id="ARBA00030003"/>
    </source>
</evidence>
<dbReference type="NCBIfam" id="NF005829">
    <property type="entry name" value="PRK07726.1"/>
    <property type="match status" value="1"/>
</dbReference>
<evidence type="ECO:0000313" key="13">
    <source>
        <dbReference type="EMBL" id="ACV62667.1"/>
    </source>
</evidence>
<dbReference type="GO" id="GO:0006265">
    <property type="term" value="P:DNA topological change"/>
    <property type="evidence" value="ECO:0007669"/>
    <property type="project" value="InterPro"/>
</dbReference>
<evidence type="ECO:0000259" key="12">
    <source>
        <dbReference type="PROSITE" id="PS52039"/>
    </source>
</evidence>
<keyword evidence="4" id="KW-0799">Topoisomerase</keyword>
<dbReference type="InterPro" id="IPR013826">
    <property type="entry name" value="Topo_IA_cen_sub3"/>
</dbReference>
<dbReference type="InterPro" id="IPR025589">
    <property type="entry name" value="Toprim_C_rpt"/>
</dbReference>
<evidence type="ECO:0000256" key="8">
    <source>
        <dbReference type="ARBA" id="ARBA00031985"/>
    </source>
</evidence>
<dbReference type="STRING" id="485916.Dtox_1814"/>
<dbReference type="SMART" id="SM00436">
    <property type="entry name" value="TOP1Bc"/>
    <property type="match status" value="1"/>
</dbReference>
<evidence type="ECO:0000256" key="9">
    <source>
        <dbReference type="ARBA" id="ARBA00032235"/>
    </source>
</evidence>
<proteinExistence type="inferred from homology"/>
<evidence type="ECO:0000313" key="14">
    <source>
        <dbReference type="Proteomes" id="UP000002217"/>
    </source>
</evidence>
<dbReference type="SUPFAM" id="SSF56712">
    <property type="entry name" value="Prokaryotic type I DNA topoisomerase"/>
    <property type="match status" value="1"/>
</dbReference>
<evidence type="ECO:0000256" key="2">
    <source>
        <dbReference type="ARBA" id="ARBA00009446"/>
    </source>
</evidence>
<organism evidence="13 14">
    <name type="scientific">Desulfofarcimen acetoxidans (strain ATCC 49208 / DSM 771 / KCTC 5769 / VKM B-1644 / 5575)</name>
    <name type="common">Desulfotomaculum acetoxidans</name>
    <dbReference type="NCBI Taxonomy" id="485916"/>
    <lineage>
        <taxon>Bacteria</taxon>
        <taxon>Bacillati</taxon>
        <taxon>Bacillota</taxon>
        <taxon>Clostridia</taxon>
        <taxon>Eubacteriales</taxon>
        <taxon>Peptococcaceae</taxon>
        <taxon>Desulfofarcimen</taxon>
    </lineage>
</organism>
<dbReference type="InterPro" id="IPR034144">
    <property type="entry name" value="TOPRIM_TopoIII"/>
</dbReference>
<sequence length="746" mass="84359">MKQLVLAEKPSVARDLSNVLGNFNKGNGYLESDAYIITWAIGHLVTLAEPDDYDAALKKWFLNTLPILPREFKLKPVSATLKQFNIVKSLLHRNDVGDIICATDSGREGELIFRYIYKLTDCQKPFKRLWLSETTPAAVRKGFDNLRPGNDLDRLAFAAEARSQADWLIGINATRAFTVKHNQLLSVGRVQTPTLALIVNREQEIRAFVPEKYWELFALFTKENGQTYIGKWFKKEKKAVENWEIPIQVGQKQTNQNPAASFEAAQGGIPSVMGEAVPSSNGQDKPVAMQTKFAAREAARDIQKKVTGQPGQVVSVEKKDIIEHPPLLFNLNDLQKEANKKFGLSAAKTLSVAQELYESRKLITYPRTDSRCITVEMGKTIPQRLGALAVVAEYENFIHLIKERKAFLNKRYINDSKVTDHTALIPTNVKPDLDKLSSDERRVYDLVVRRFLAAFFPPARYEQTQVITEVKQETFLSRGRVELDKGWKTVYDPVQDKLVDDEQGILPVIENEESVLTTKTDIKEKKTNPPKRYTEAALLSVMEGAGRLLNDEELKEAMRGSGLGTPATRAAIIERLLKVGYIERRKKTLLPTEKGENLIKLVPEQVKSPEMTARWEKALADIEDGQLNPGEFMSGIIEQTRQVVELARRQKTEGEPLRNNRDIIGKCPLCGRPVVEYPKSYSCSDYRAGCQFVIWKVILGKNITVEMARILLEKGRLEKQPGFISKNGKKFDAPLIIRNGRVEFDF</sequence>
<keyword evidence="14" id="KW-1185">Reference proteome</keyword>
<dbReference type="KEGG" id="dae:Dtox_1814"/>
<dbReference type="EC" id="5.6.2.1" evidence="3"/>
<dbReference type="Gene3D" id="1.10.460.10">
    <property type="entry name" value="Topoisomerase I, domain 2"/>
    <property type="match status" value="1"/>
</dbReference>
<gene>
    <name evidence="13" type="ordered locus">Dtox_1814</name>
</gene>
<dbReference type="Gene3D" id="1.10.290.10">
    <property type="entry name" value="Topoisomerase I, domain 4"/>
    <property type="match status" value="1"/>
</dbReference>
<dbReference type="PANTHER" id="PTHR11390">
    <property type="entry name" value="PROKARYOTIC DNA TOPOISOMERASE"/>
    <property type="match status" value="1"/>
</dbReference>
<reference evidence="13 14" key="1">
    <citation type="journal article" date="2009" name="Stand. Genomic Sci.">
        <title>Complete genome sequence of Desulfotomaculum acetoxidans type strain (5575).</title>
        <authorList>
            <person name="Spring S."/>
            <person name="Lapidus A."/>
            <person name="Schroder M."/>
            <person name="Gleim D."/>
            <person name="Sims D."/>
            <person name="Meincke L."/>
            <person name="Glavina Del Rio T."/>
            <person name="Tice H."/>
            <person name="Copeland A."/>
            <person name="Cheng J.F."/>
            <person name="Lucas S."/>
            <person name="Chen F."/>
            <person name="Nolan M."/>
            <person name="Bruce D."/>
            <person name="Goodwin L."/>
            <person name="Pitluck S."/>
            <person name="Ivanova N."/>
            <person name="Mavromatis K."/>
            <person name="Mikhailova N."/>
            <person name="Pati A."/>
            <person name="Chen A."/>
            <person name="Palaniappan K."/>
            <person name="Land M."/>
            <person name="Hauser L."/>
            <person name="Chang Y.J."/>
            <person name="Jeffries C.D."/>
            <person name="Chain P."/>
            <person name="Saunders E."/>
            <person name="Brettin T."/>
            <person name="Detter J.C."/>
            <person name="Goker M."/>
            <person name="Bristow J."/>
            <person name="Eisen J.A."/>
            <person name="Markowitz V."/>
            <person name="Hugenholtz P."/>
            <person name="Kyrpides N.C."/>
            <person name="Klenk H.P."/>
            <person name="Han C."/>
        </authorList>
    </citation>
    <scope>NUCLEOTIDE SEQUENCE [LARGE SCALE GENOMIC DNA]</scope>
    <source>
        <strain evidence="14">ATCC 49208 / DSM 771 / VKM B-1644</strain>
    </source>
</reference>
<dbReference type="Pfam" id="PF01131">
    <property type="entry name" value="Topoisom_bac"/>
    <property type="match status" value="1"/>
</dbReference>
<name>C8VXL1_DESAS</name>
<dbReference type="Pfam" id="PF13342">
    <property type="entry name" value="Toprim_Crpt"/>
    <property type="match status" value="1"/>
</dbReference>
<dbReference type="Proteomes" id="UP000002217">
    <property type="component" value="Chromosome"/>
</dbReference>
<dbReference type="InterPro" id="IPR003602">
    <property type="entry name" value="Topo_IA_DNA-bd_dom"/>
</dbReference>
<dbReference type="GO" id="GO:0003677">
    <property type="term" value="F:DNA binding"/>
    <property type="evidence" value="ECO:0007669"/>
    <property type="project" value="UniProtKB-KW"/>
</dbReference>
<dbReference type="GO" id="GO:0006310">
    <property type="term" value="P:DNA recombination"/>
    <property type="evidence" value="ECO:0007669"/>
    <property type="project" value="TreeGrafter"/>
</dbReference>
<dbReference type="SMART" id="SM00493">
    <property type="entry name" value="TOPRIM"/>
    <property type="match status" value="1"/>
</dbReference>
<dbReference type="InterPro" id="IPR023406">
    <property type="entry name" value="Topo_IA_AS"/>
</dbReference>
<evidence type="ECO:0000256" key="4">
    <source>
        <dbReference type="ARBA" id="ARBA00023029"/>
    </source>
</evidence>
<evidence type="ECO:0000256" key="10">
    <source>
        <dbReference type="ARBA" id="ARBA00032877"/>
    </source>
</evidence>
<dbReference type="Gene3D" id="3.40.50.140">
    <property type="match status" value="1"/>
</dbReference>
<dbReference type="PROSITE" id="PS00396">
    <property type="entry name" value="TOPO_IA_1"/>
    <property type="match status" value="1"/>
</dbReference>
<dbReference type="eggNOG" id="COG0550">
    <property type="taxonomic scope" value="Bacteria"/>
</dbReference>
<dbReference type="InterPro" id="IPR000380">
    <property type="entry name" value="Topo_IA"/>
</dbReference>
<evidence type="ECO:0000259" key="11">
    <source>
        <dbReference type="PROSITE" id="PS50880"/>
    </source>
</evidence>
<dbReference type="PROSITE" id="PS50880">
    <property type="entry name" value="TOPRIM"/>
    <property type="match status" value="1"/>
</dbReference>
<dbReference type="Gene3D" id="2.70.20.10">
    <property type="entry name" value="Topoisomerase I, domain 3"/>
    <property type="match status" value="1"/>
</dbReference>
<evidence type="ECO:0000256" key="5">
    <source>
        <dbReference type="ARBA" id="ARBA00023125"/>
    </source>
</evidence>
<evidence type="ECO:0000256" key="6">
    <source>
        <dbReference type="ARBA" id="ARBA00023235"/>
    </source>
</evidence>
<dbReference type="EMBL" id="CP001720">
    <property type="protein sequence ID" value="ACV62667.1"/>
    <property type="molecule type" value="Genomic_DNA"/>
</dbReference>
<dbReference type="PRINTS" id="PR00417">
    <property type="entry name" value="PRTPISMRASEI"/>
</dbReference>
<accession>C8VXL1</accession>
<dbReference type="PANTHER" id="PTHR11390:SF21">
    <property type="entry name" value="DNA TOPOISOMERASE 3-ALPHA"/>
    <property type="match status" value="1"/>
</dbReference>
<dbReference type="InterPro" id="IPR006171">
    <property type="entry name" value="TOPRIM_dom"/>
</dbReference>
<dbReference type="PROSITE" id="PS52039">
    <property type="entry name" value="TOPO_IA_2"/>
    <property type="match status" value="1"/>
</dbReference>
<dbReference type="GO" id="GO:0006281">
    <property type="term" value="P:DNA repair"/>
    <property type="evidence" value="ECO:0007669"/>
    <property type="project" value="TreeGrafter"/>
</dbReference>
<evidence type="ECO:0000256" key="1">
    <source>
        <dbReference type="ARBA" id="ARBA00000213"/>
    </source>
</evidence>
<evidence type="ECO:0000256" key="3">
    <source>
        <dbReference type="ARBA" id="ARBA00012891"/>
    </source>
</evidence>
<comment type="catalytic activity">
    <reaction evidence="1">
        <text>ATP-independent breakage of single-stranded DNA, followed by passage and rejoining.</text>
        <dbReference type="EC" id="5.6.2.1"/>
    </reaction>
</comment>
<dbReference type="InterPro" id="IPR013497">
    <property type="entry name" value="Topo_IA_cen"/>
</dbReference>
<dbReference type="HOGENOM" id="CLU_002929_5_2_9"/>
<dbReference type="InterPro" id="IPR013824">
    <property type="entry name" value="Topo_IA_cen_sub1"/>
</dbReference>
<dbReference type="OrthoDB" id="9803554at2"/>
<keyword evidence="5" id="KW-0238">DNA-binding</keyword>
<dbReference type="InterPro" id="IPR023405">
    <property type="entry name" value="Topo_IA_core_domain"/>
</dbReference>
<protein>
    <recommendedName>
        <fullName evidence="3">DNA topoisomerase</fullName>
        <ecNumber evidence="3">5.6.2.1</ecNumber>
    </recommendedName>
    <alternativeName>
        <fullName evidence="10">Omega-protein</fullName>
    </alternativeName>
    <alternativeName>
        <fullName evidence="9">Relaxing enzyme</fullName>
    </alternativeName>
    <alternativeName>
        <fullName evidence="7">Swivelase</fullName>
    </alternativeName>
    <alternativeName>
        <fullName evidence="8">Untwisting enzyme</fullName>
    </alternativeName>
</protein>
<dbReference type="InterPro" id="IPR003601">
    <property type="entry name" value="Topo_IA_2"/>
</dbReference>
<dbReference type="CDD" id="cd03362">
    <property type="entry name" value="TOPRIM_TopoIA_TopoIII"/>
    <property type="match status" value="1"/>
</dbReference>
<dbReference type="SMART" id="SM00437">
    <property type="entry name" value="TOP1Ac"/>
    <property type="match status" value="1"/>
</dbReference>